<dbReference type="AlphaFoldDB" id="A0A0W0XL65"/>
<dbReference type="EMBL" id="LNYS01000025">
    <property type="protein sequence ID" value="KTD45203.1"/>
    <property type="molecule type" value="Genomic_DNA"/>
</dbReference>
<dbReference type="OrthoDB" id="5634485at2"/>
<dbReference type="PATRIC" id="fig|45073.5.peg.2843"/>
<proteinExistence type="predicted"/>
<dbReference type="RefSeq" id="WP_058508739.1">
    <property type="nucleotide sequence ID" value="NZ_CAAAIK010000004.1"/>
</dbReference>
<feature type="region of interest" description="Disordered" evidence="1">
    <location>
        <begin position="685"/>
        <end position="746"/>
    </location>
</feature>
<dbReference type="InterPro" id="IPR011009">
    <property type="entry name" value="Kinase-like_dom_sf"/>
</dbReference>
<dbReference type="SUPFAM" id="SSF56112">
    <property type="entry name" value="Protein kinase-like (PK-like)"/>
    <property type="match status" value="1"/>
</dbReference>
<keyword evidence="3" id="KW-1185">Reference proteome</keyword>
<evidence type="ECO:0000256" key="1">
    <source>
        <dbReference type="SAM" id="MobiDB-lite"/>
    </source>
</evidence>
<name>A0A0W0XL65_9GAMM</name>
<evidence type="ECO:0000313" key="3">
    <source>
        <dbReference type="Proteomes" id="UP000054618"/>
    </source>
</evidence>
<gene>
    <name evidence="2" type="ORF">Lqui_2674</name>
</gene>
<dbReference type="Gene3D" id="1.10.510.10">
    <property type="entry name" value="Transferase(Phosphotransferase) domain 1"/>
    <property type="match status" value="1"/>
</dbReference>
<feature type="compositionally biased region" description="Polar residues" evidence="1">
    <location>
        <begin position="811"/>
        <end position="828"/>
    </location>
</feature>
<dbReference type="Proteomes" id="UP000054618">
    <property type="component" value="Unassembled WGS sequence"/>
</dbReference>
<feature type="region of interest" description="Disordered" evidence="1">
    <location>
        <begin position="627"/>
        <end position="651"/>
    </location>
</feature>
<keyword evidence="2" id="KW-0418">Kinase</keyword>
<sequence length="828" mass="93095">MIQPLALPATDTQLKLFVTSYNEANENSLEKLYYLQQITTYLRNKQFLSPQLTSWRNSPSQDGLEAHLQQYGIHRDASVLLQNIEFATAVSRYASADVFETNLSLYEAMTQANAVLRQDYSQAALNDYLNANLAIVKNYDTNPKLQEKIARHRHFLALSYAKAESIQGFVEQVFPEYSTKVLGNPEGNNKNFTFNIDGIKEQVVIRVEDRDSLGKEPILQLNEVSEYFSEDYVTLMVPFENEDEETEYKPVVISNFAKEGSLLNYAQALKGEQPKAIAADAQRFFIQLTDFCLKLEAAGHYHPDIKLSNFLTDGEQIIVSDRKTLTDKKNPSVMDILSSPNYAPPEYKACLNEAGDDLAPILARKTKVDMPAYMSFQLGKALKEFMFYGLGKTQSQQDEEEYENWKPLNAGASNSVHEIQNLSVLIQELTRSEPSDRLPIKHLQSLLNFINLPPEDFLVKLEELVPQSALSTGKEIELLSKVLNGEEITPEMDTIFVQALKQINDPRVPSLSKIQSDRFDTQIASAKQHLSKVEKAILKEDLNKAGFFRRLLHTVTGGLIRVPAVSSFQDLMLQNRLPEMNQETKSNLQIALIVGIKQDSKLNNHQRLLLNQMLVTADTLEKGKAQESVELPDNAQEQEAELDPVADADNEEGLDSVIYSSVIYKDAPVEQKPDLDNQLSEQSNIKEGDAANNSVVHTDSPVAPDNPLPENPDSEDSEADRGSVIYNSVEYKDAPVGGEFNPADVVFDEDIPEGTNLSEEQWKPKVEDIPATISRGNRSAESEIPLQQQLSKYDKVKLLFRHDTKGDYKQLENSSDCDNESSISRKNK</sequence>
<protein>
    <submittedName>
        <fullName evidence="2">Protein kinase domain containing protein</fullName>
    </submittedName>
</protein>
<accession>A0A0W0XL65</accession>
<evidence type="ECO:0000313" key="2">
    <source>
        <dbReference type="EMBL" id="KTD45203.1"/>
    </source>
</evidence>
<comment type="caution">
    <text evidence="2">The sequence shown here is derived from an EMBL/GenBank/DDBJ whole genome shotgun (WGS) entry which is preliminary data.</text>
</comment>
<keyword evidence="2" id="KW-0808">Transferase</keyword>
<organism evidence="2 3">
    <name type="scientific">Legionella quinlivanii</name>
    <dbReference type="NCBI Taxonomy" id="45073"/>
    <lineage>
        <taxon>Bacteria</taxon>
        <taxon>Pseudomonadati</taxon>
        <taxon>Pseudomonadota</taxon>
        <taxon>Gammaproteobacteria</taxon>
        <taxon>Legionellales</taxon>
        <taxon>Legionellaceae</taxon>
        <taxon>Legionella</taxon>
    </lineage>
</organism>
<feature type="compositionally biased region" description="Acidic residues" evidence="1">
    <location>
        <begin position="636"/>
        <end position="651"/>
    </location>
</feature>
<feature type="region of interest" description="Disordered" evidence="1">
    <location>
        <begin position="805"/>
        <end position="828"/>
    </location>
</feature>
<reference evidence="2 3" key="1">
    <citation type="submission" date="2015-11" db="EMBL/GenBank/DDBJ databases">
        <title>Genomic analysis of 38 Legionella species identifies large and diverse effector repertoires.</title>
        <authorList>
            <person name="Burstein D."/>
            <person name="Amaro F."/>
            <person name="Zusman T."/>
            <person name="Lifshitz Z."/>
            <person name="Cohen O."/>
            <person name="Gilbert J.A."/>
            <person name="Pupko T."/>
            <person name="Shuman H.A."/>
            <person name="Segal G."/>
        </authorList>
    </citation>
    <scope>NUCLEOTIDE SEQUENCE [LARGE SCALE GENOMIC DNA]</scope>
    <source>
        <strain evidence="2 3">CDC#1442-AUS-E</strain>
    </source>
</reference>
<dbReference type="GO" id="GO:0016301">
    <property type="term" value="F:kinase activity"/>
    <property type="evidence" value="ECO:0007669"/>
    <property type="project" value="UniProtKB-KW"/>
</dbReference>